<organism evidence="1 2">
    <name type="scientific">Bugula neritina</name>
    <name type="common">Brown bryozoan</name>
    <name type="synonym">Sertularia neritina</name>
    <dbReference type="NCBI Taxonomy" id="10212"/>
    <lineage>
        <taxon>Eukaryota</taxon>
        <taxon>Metazoa</taxon>
        <taxon>Spiralia</taxon>
        <taxon>Lophotrochozoa</taxon>
        <taxon>Bryozoa</taxon>
        <taxon>Gymnolaemata</taxon>
        <taxon>Cheilostomatida</taxon>
        <taxon>Flustrina</taxon>
        <taxon>Buguloidea</taxon>
        <taxon>Bugulidae</taxon>
        <taxon>Bugula</taxon>
    </lineage>
</organism>
<dbReference type="InterPro" id="IPR027417">
    <property type="entry name" value="P-loop_NTPase"/>
</dbReference>
<evidence type="ECO:0000313" key="2">
    <source>
        <dbReference type="Proteomes" id="UP000593567"/>
    </source>
</evidence>
<protein>
    <recommendedName>
        <fullName evidence="3">ABC transporter domain-containing protein</fullName>
    </recommendedName>
</protein>
<dbReference type="EMBL" id="VXIV02001255">
    <property type="protein sequence ID" value="KAF6033706.1"/>
    <property type="molecule type" value="Genomic_DNA"/>
</dbReference>
<keyword evidence="2" id="KW-1185">Reference proteome</keyword>
<evidence type="ECO:0000313" key="1">
    <source>
        <dbReference type="EMBL" id="KAF6033706.1"/>
    </source>
</evidence>
<proteinExistence type="predicted"/>
<dbReference type="AlphaFoldDB" id="A0A7J7K815"/>
<sequence>MECLRKVSHYTDCTSIRWTVRSSCVGKWRKLICWERQLLCMARALLRNSKVLVLDEATAAIDTETDS</sequence>
<dbReference type="Proteomes" id="UP000593567">
    <property type="component" value="Unassembled WGS sequence"/>
</dbReference>
<reference evidence="1" key="1">
    <citation type="submission" date="2020-06" db="EMBL/GenBank/DDBJ databases">
        <title>Draft genome of Bugula neritina, a colonial animal packing powerful symbionts and potential medicines.</title>
        <authorList>
            <person name="Rayko M."/>
        </authorList>
    </citation>
    <scope>NUCLEOTIDE SEQUENCE [LARGE SCALE GENOMIC DNA]</scope>
    <source>
        <strain evidence="1">Kwan_BN1</strain>
    </source>
</reference>
<dbReference type="SUPFAM" id="SSF52540">
    <property type="entry name" value="P-loop containing nucleoside triphosphate hydrolases"/>
    <property type="match status" value="1"/>
</dbReference>
<dbReference type="OrthoDB" id="6503007at2759"/>
<gene>
    <name evidence="1" type="ORF">EB796_007985</name>
</gene>
<dbReference type="Gene3D" id="3.40.50.300">
    <property type="entry name" value="P-loop containing nucleotide triphosphate hydrolases"/>
    <property type="match status" value="1"/>
</dbReference>
<evidence type="ECO:0008006" key="3">
    <source>
        <dbReference type="Google" id="ProtNLM"/>
    </source>
</evidence>
<name>A0A7J7K815_BUGNE</name>
<comment type="caution">
    <text evidence="1">The sequence shown here is derived from an EMBL/GenBank/DDBJ whole genome shotgun (WGS) entry which is preliminary data.</text>
</comment>
<accession>A0A7J7K815</accession>